<keyword evidence="3" id="KW-1185">Reference proteome</keyword>
<evidence type="ECO:0000313" key="3">
    <source>
        <dbReference type="Proteomes" id="UP001066276"/>
    </source>
</evidence>
<sequence>MSQFRNPLIVSAHAGEHGGGQEGDGAQTEPLSSHFRSTRRFKCAHSSRLHGKRPGEDRAHLRLGRACLGRAPSLRPSSFKVKATPQVRHSQWGTARAMRGPPQPVRP</sequence>
<proteinExistence type="predicted"/>
<accession>A0AAV7Q203</accession>
<organism evidence="2 3">
    <name type="scientific">Pleurodeles waltl</name>
    <name type="common">Iberian ribbed newt</name>
    <dbReference type="NCBI Taxonomy" id="8319"/>
    <lineage>
        <taxon>Eukaryota</taxon>
        <taxon>Metazoa</taxon>
        <taxon>Chordata</taxon>
        <taxon>Craniata</taxon>
        <taxon>Vertebrata</taxon>
        <taxon>Euteleostomi</taxon>
        <taxon>Amphibia</taxon>
        <taxon>Batrachia</taxon>
        <taxon>Caudata</taxon>
        <taxon>Salamandroidea</taxon>
        <taxon>Salamandridae</taxon>
        <taxon>Pleurodelinae</taxon>
        <taxon>Pleurodeles</taxon>
    </lineage>
</organism>
<comment type="caution">
    <text evidence="2">The sequence shown here is derived from an EMBL/GenBank/DDBJ whole genome shotgun (WGS) entry which is preliminary data.</text>
</comment>
<feature type="compositionally biased region" description="Basic residues" evidence="1">
    <location>
        <begin position="36"/>
        <end position="52"/>
    </location>
</feature>
<evidence type="ECO:0000313" key="2">
    <source>
        <dbReference type="EMBL" id="KAJ1134607.1"/>
    </source>
</evidence>
<gene>
    <name evidence="2" type="ORF">NDU88_001058</name>
</gene>
<name>A0AAV7Q203_PLEWA</name>
<feature type="region of interest" description="Disordered" evidence="1">
    <location>
        <begin position="72"/>
        <end position="107"/>
    </location>
</feature>
<feature type="region of interest" description="Disordered" evidence="1">
    <location>
        <begin position="1"/>
        <end position="58"/>
    </location>
</feature>
<dbReference type="AlphaFoldDB" id="A0AAV7Q203"/>
<dbReference type="Proteomes" id="UP001066276">
    <property type="component" value="Chromosome 6"/>
</dbReference>
<reference evidence="2" key="1">
    <citation type="journal article" date="2022" name="bioRxiv">
        <title>Sequencing and chromosome-scale assembly of the giantPleurodeles waltlgenome.</title>
        <authorList>
            <person name="Brown T."/>
            <person name="Elewa A."/>
            <person name="Iarovenko S."/>
            <person name="Subramanian E."/>
            <person name="Araus A.J."/>
            <person name="Petzold A."/>
            <person name="Susuki M."/>
            <person name="Suzuki K.-i.T."/>
            <person name="Hayashi T."/>
            <person name="Toyoda A."/>
            <person name="Oliveira C."/>
            <person name="Osipova E."/>
            <person name="Leigh N.D."/>
            <person name="Simon A."/>
            <person name="Yun M.H."/>
        </authorList>
    </citation>
    <scope>NUCLEOTIDE SEQUENCE</scope>
    <source>
        <strain evidence="2">20211129_DDA</strain>
        <tissue evidence="2">Liver</tissue>
    </source>
</reference>
<protein>
    <submittedName>
        <fullName evidence="2">Uncharacterized protein</fullName>
    </submittedName>
</protein>
<dbReference type="EMBL" id="JANPWB010000010">
    <property type="protein sequence ID" value="KAJ1134607.1"/>
    <property type="molecule type" value="Genomic_DNA"/>
</dbReference>
<evidence type="ECO:0000256" key="1">
    <source>
        <dbReference type="SAM" id="MobiDB-lite"/>
    </source>
</evidence>